<dbReference type="KEGG" id="hws:RNZ46_06375"/>
<dbReference type="RefSeq" id="WP_316984547.1">
    <property type="nucleotide sequence ID" value="NZ_CP136521.1"/>
</dbReference>
<protein>
    <submittedName>
        <fullName evidence="2">Sugar-transfer associated ATP-grasp domain-containing protein</fullName>
    </submittedName>
</protein>
<proteinExistence type="predicted"/>
<keyword evidence="3" id="KW-1185">Reference proteome</keyword>
<feature type="domain" description="Alpha-L-glutamate ligase-related protein ATP-grasp" evidence="1">
    <location>
        <begin position="74"/>
        <end position="336"/>
    </location>
</feature>
<dbReference type="Pfam" id="PF14397">
    <property type="entry name" value="ATPgrasp_ST"/>
    <property type="match status" value="1"/>
</dbReference>
<evidence type="ECO:0000313" key="2">
    <source>
        <dbReference type="EMBL" id="WOD44889.1"/>
    </source>
</evidence>
<dbReference type="Gene3D" id="3.30.470.20">
    <property type="entry name" value="ATP-grasp fold, B domain"/>
    <property type="match status" value="1"/>
</dbReference>
<accession>A0AA97ENK3</accession>
<sequence length="350" mass="39989">MRSFKNIGRIKPFIKDPNKKPFLQIIKEILILTITKKEIPFYYFKYIYRKKVKNYQDYLSTKELVAIGSKKELHKPEYNTIIEDKLYFCLLLKQTKINTPKLVCYNFKSSFFYNNEVKQIASPLELIRFFENVFIESNIENLFFRPLSEYGGKGCFKLTKQNFKNQISEKYETIINGHFVHTEVIKQHESINKIHRNSVCTLRLISFVTPSKTVELIGAFIRFGVGHSVVDNASSGGFIVGINMDNGTLKNTGHYLPEFGAAEIEKHPDSGFVFDGFKIPFFKEACNEVVKAVKIIPDRFIGWDIAISEDGPTIIEANSGPHLPLSDIASGGILKNPHIKGLVEALKSMK</sequence>
<name>A0AA97ENK3_9FLAO</name>
<dbReference type="InterPro" id="IPR039523">
    <property type="entry name" value="RimK-rel_E_lig_ATP-grasp"/>
</dbReference>
<dbReference type="Proteomes" id="UP001302486">
    <property type="component" value="Chromosome"/>
</dbReference>
<gene>
    <name evidence="2" type="ORF">RNZ46_06375</name>
</gene>
<dbReference type="SUPFAM" id="SSF56059">
    <property type="entry name" value="Glutathione synthetase ATP-binding domain-like"/>
    <property type="match status" value="1"/>
</dbReference>
<reference evidence="3" key="1">
    <citation type="submission" date="2024-06" db="EMBL/GenBank/DDBJ databases">
        <title>Hwangdonia haimaensis gen. nov., sp. nov., a member of the family Flavobacteriaceae isolated from the haima cold seep.</title>
        <authorList>
            <person name="Li J."/>
        </authorList>
    </citation>
    <scope>NUCLEOTIDE SEQUENCE [LARGE SCALE GENOMIC DNA]</scope>
    <source>
        <strain evidence="3">SCSIO 19198</strain>
    </source>
</reference>
<evidence type="ECO:0000259" key="1">
    <source>
        <dbReference type="Pfam" id="PF14397"/>
    </source>
</evidence>
<evidence type="ECO:0000313" key="3">
    <source>
        <dbReference type="Proteomes" id="UP001302486"/>
    </source>
</evidence>
<dbReference type="AlphaFoldDB" id="A0AA97ENK3"/>
<organism evidence="2 3">
    <name type="scientific">Hwangdonia lutea</name>
    <dbReference type="NCBI Taxonomy" id="3075823"/>
    <lineage>
        <taxon>Bacteria</taxon>
        <taxon>Pseudomonadati</taxon>
        <taxon>Bacteroidota</taxon>
        <taxon>Flavobacteriia</taxon>
        <taxon>Flavobacteriales</taxon>
        <taxon>Flavobacteriaceae</taxon>
        <taxon>Hwangdonia</taxon>
    </lineage>
</organism>
<dbReference type="EMBL" id="CP136521">
    <property type="protein sequence ID" value="WOD44889.1"/>
    <property type="molecule type" value="Genomic_DNA"/>
</dbReference>